<dbReference type="Proteomes" id="UP000249464">
    <property type="component" value="Unassembled WGS sequence"/>
</dbReference>
<feature type="region of interest" description="Disordered" evidence="1">
    <location>
        <begin position="512"/>
        <end position="569"/>
    </location>
</feature>
<gene>
    <name evidence="2" type="primary">BQ5605_C012g07003</name>
    <name evidence="2" type="ORF">BQ5605_C012G07003</name>
</gene>
<feature type="compositionally biased region" description="Polar residues" evidence="1">
    <location>
        <begin position="540"/>
        <end position="551"/>
    </location>
</feature>
<keyword evidence="3" id="KW-1185">Reference proteome</keyword>
<sequence length="569" mass="60932">MKVRRDSRYDGLVSACQQVPQLKRLYQVRIPDHGSILDADILPRAQDAAQRLDTVLKRVLCAEHGRIVLHRLLHVQSDLGRRLGAVGGADLVQSRDRVETGVGRDLLVRLPGLERLRDVVGDSATEDDNVEERVGTETVRAVDGNTGGLAGGVETRHDLVLAVLVNGQDLTGVLGGDTTHVVMDGRQDGNRLLGDVDTGKNRGRFRDTGQSFVQDLWRQVGELEVAVVLFGTDTATFADLDRHRTRDDVTRGQILRRRRVSLHESFTLRVEQVSTFTSRALRDQAACTVDTCGVELHKFEILQRQARTRDHTGTVTGAGVGRGAREVGTPVTTGGQNGLVRSESVHRTILLVVGHDTDAFAVLHDQICAANITPQSQSIGTLRDHLISARIPRLTSGKVLDEIFGVVAKRLAVEGVQHGVTGSVSGGSASVRLSTLAELERLTTERALVNFALLGAGEGKTVVLELENRVRRLSAHVVDGILVGKPIATLDGVVRVPSPVVFGHVAERGVDTTLRGDGVGSGREKLGNTGDLQSGLGKTESCSKTGTTSPAISPIDTARSASDASRGEG</sequence>
<evidence type="ECO:0000313" key="2">
    <source>
        <dbReference type="EMBL" id="SGY16829.1"/>
    </source>
</evidence>
<proteinExistence type="predicted"/>
<evidence type="ECO:0000313" key="3">
    <source>
        <dbReference type="Proteomes" id="UP000249464"/>
    </source>
</evidence>
<evidence type="ECO:0000256" key="1">
    <source>
        <dbReference type="SAM" id="MobiDB-lite"/>
    </source>
</evidence>
<protein>
    <submittedName>
        <fullName evidence="2">BQ5605_C012g07003 protein</fullName>
    </submittedName>
</protein>
<dbReference type="AlphaFoldDB" id="A0A2X0LW91"/>
<reference evidence="2 3" key="1">
    <citation type="submission" date="2016-11" db="EMBL/GenBank/DDBJ databases">
        <authorList>
            <person name="Jaros S."/>
            <person name="Januszkiewicz K."/>
            <person name="Wedrychowicz H."/>
        </authorList>
    </citation>
    <scope>NUCLEOTIDE SEQUENCE [LARGE SCALE GENOMIC DNA]</scope>
</reference>
<feature type="region of interest" description="Disordered" evidence="1">
    <location>
        <begin position="312"/>
        <end position="338"/>
    </location>
</feature>
<dbReference type="AntiFam" id="ANF00152">
    <property type="entry name" value="Shadow ORF (opposite nadB1)"/>
</dbReference>
<accession>A0A2X0LW91</accession>
<organism evidence="2 3">
    <name type="scientific">Microbotryum silenes-dioicae</name>
    <dbReference type="NCBI Taxonomy" id="796604"/>
    <lineage>
        <taxon>Eukaryota</taxon>
        <taxon>Fungi</taxon>
        <taxon>Dikarya</taxon>
        <taxon>Basidiomycota</taxon>
        <taxon>Pucciniomycotina</taxon>
        <taxon>Microbotryomycetes</taxon>
        <taxon>Microbotryales</taxon>
        <taxon>Microbotryaceae</taxon>
        <taxon>Microbotryum</taxon>
    </lineage>
</organism>
<dbReference type="EMBL" id="FQNC01000014">
    <property type="protein sequence ID" value="SGY16829.1"/>
    <property type="molecule type" value="Genomic_DNA"/>
</dbReference>
<name>A0A2X0LW91_9BASI</name>